<dbReference type="KEGG" id="bdw:94334713"/>
<gene>
    <name evidence="1" type="ORF">BdWA1_000415</name>
</gene>
<protein>
    <submittedName>
        <fullName evidence="1">MutS</fullName>
    </submittedName>
</protein>
<reference evidence="1" key="1">
    <citation type="journal article" date="2023" name="Nat. Microbiol.">
        <title>Babesia duncani multi-omics identifies virulence factors and drug targets.</title>
        <authorList>
            <person name="Singh P."/>
            <person name="Lonardi S."/>
            <person name="Liang Q."/>
            <person name="Vydyam P."/>
            <person name="Khabirova E."/>
            <person name="Fang T."/>
            <person name="Gihaz S."/>
            <person name="Thekkiniath J."/>
            <person name="Munshi M."/>
            <person name="Abel S."/>
            <person name="Ciampossin L."/>
            <person name="Batugedara G."/>
            <person name="Gupta M."/>
            <person name="Lu X.M."/>
            <person name="Lenz T."/>
            <person name="Chakravarty S."/>
            <person name="Cornillot E."/>
            <person name="Hu Y."/>
            <person name="Ma W."/>
            <person name="Gonzalez L.M."/>
            <person name="Sanchez S."/>
            <person name="Estrada K."/>
            <person name="Sanchez-Flores A."/>
            <person name="Montero E."/>
            <person name="Harb O.S."/>
            <person name="Le Roch K.G."/>
            <person name="Mamoun C.B."/>
        </authorList>
    </citation>
    <scope>NUCLEOTIDE SEQUENCE</scope>
    <source>
        <strain evidence="1">WA1</strain>
    </source>
</reference>
<dbReference type="GO" id="GO:0030983">
    <property type="term" value="F:mismatched DNA binding"/>
    <property type="evidence" value="ECO:0007669"/>
    <property type="project" value="InterPro"/>
</dbReference>
<accession>A0AAD9PMK1</accession>
<dbReference type="GeneID" id="94334713"/>
<dbReference type="AlphaFoldDB" id="A0AAD9PMK1"/>
<dbReference type="Proteomes" id="UP001214638">
    <property type="component" value="Unassembled WGS sequence"/>
</dbReference>
<dbReference type="GO" id="GO:0005524">
    <property type="term" value="F:ATP binding"/>
    <property type="evidence" value="ECO:0007669"/>
    <property type="project" value="InterPro"/>
</dbReference>
<dbReference type="RefSeq" id="XP_067804257.1">
    <property type="nucleotide sequence ID" value="XM_067945466.1"/>
</dbReference>
<comment type="caution">
    <text evidence="1">The sequence shown here is derived from an EMBL/GenBank/DDBJ whole genome shotgun (WGS) entry which is preliminary data.</text>
</comment>
<evidence type="ECO:0000313" key="2">
    <source>
        <dbReference type="Proteomes" id="UP001214638"/>
    </source>
</evidence>
<dbReference type="Gene3D" id="3.30.420.110">
    <property type="entry name" value="MutS, connector domain"/>
    <property type="match status" value="1"/>
</dbReference>
<evidence type="ECO:0000313" key="1">
    <source>
        <dbReference type="EMBL" id="KAK2197415.1"/>
    </source>
</evidence>
<proteinExistence type="predicted"/>
<dbReference type="InterPro" id="IPR036678">
    <property type="entry name" value="MutS_con_dom_sf"/>
</dbReference>
<organism evidence="1 2">
    <name type="scientific">Babesia duncani</name>
    <dbReference type="NCBI Taxonomy" id="323732"/>
    <lineage>
        <taxon>Eukaryota</taxon>
        <taxon>Sar</taxon>
        <taxon>Alveolata</taxon>
        <taxon>Apicomplexa</taxon>
        <taxon>Aconoidasida</taxon>
        <taxon>Piroplasmida</taxon>
        <taxon>Babesiidae</taxon>
        <taxon>Babesia</taxon>
    </lineage>
</organism>
<name>A0AAD9PMK1_9APIC</name>
<dbReference type="GO" id="GO:0006298">
    <property type="term" value="P:mismatch repair"/>
    <property type="evidence" value="ECO:0007669"/>
    <property type="project" value="InterPro"/>
</dbReference>
<sequence>MDSEKCGPEPGEQNHTILSLVITRQGAAIKGVGFTIVDLFKCSLNVSEFSDNEFFTLLESLILQVAPNVCLASISVDEIDLKRIKHVVSICNIEHFRNVGKTSLTSSLGKLRMQPHISRIGINPGSTTPLA</sequence>
<dbReference type="EMBL" id="JALLKP010000001">
    <property type="protein sequence ID" value="KAK2197415.1"/>
    <property type="molecule type" value="Genomic_DNA"/>
</dbReference>
<keyword evidence="2" id="KW-1185">Reference proteome</keyword>